<dbReference type="HOGENOM" id="CLU_979170_0_0_10"/>
<evidence type="ECO:0000256" key="2">
    <source>
        <dbReference type="SAM" id="MobiDB-lite"/>
    </source>
</evidence>
<name>G8X9R9_FLACA</name>
<feature type="coiled-coil region" evidence="1">
    <location>
        <begin position="65"/>
        <end position="92"/>
    </location>
</feature>
<accession>G8X9R9</accession>
<evidence type="ECO:0000313" key="5">
    <source>
        <dbReference type="Proteomes" id="UP000005638"/>
    </source>
</evidence>
<dbReference type="Proteomes" id="UP000005638">
    <property type="component" value="Chromosome"/>
</dbReference>
<evidence type="ECO:0000313" key="4">
    <source>
        <dbReference type="EMBL" id="AEW87267.1"/>
    </source>
</evidence>
<gene>
    <name evidence="4" type="ordered locus">FCOL_12340</name>
</gene>
<keyword evidence="3" id="KW-0812">Transmembrane</keyword>
<dbReference type="EMBL" id="CP003222">
    <property type="protein sequence ID" value="AEW87267.1"/>
    <property type="molecule type" value="Genomic_DNA"/>
</dbReference>
<keyword evidence="3" id="KW-1133">Transmembrane helix</keyword>
<dbReference type="AlphaFoldDB" id="G8X9R9"/>
<proteinExistence type="predicted"/>
<protein>
    <submittedName>
        <fullName evidence="4">Uncharacterized protein</fullName>
    </submittedName>
</protein>
<feature type="transmembrane region" description="Helical" evidence="3">
    <location>
        <begin position="17"/>
        <end position="35"/>
    </location>
</feature>
<evidence type="ECO:0000256" key="3">
    <source>
        <dbReference type="SAM" id="Phobius"/>
    </source>
</evidence>
<dbReference type="RefSeq" id="WP_014166528.1">
    <property type="nucleotide sequence ID" value="NC_016510.2"/>
</dbReference>
<dbReference type="KEGG" id="fco:FCOL_12340"/>
<reference evidence="4 5" key="1">
    <citation type="journal article" date="2012" name="J. Bacteriol.">
        <title>Genome Sequence of the Fish Pathogen Flavobacterium columnare ATCC 49512.</title>
        <authorList>
            <person name="Tekedar H.C."/>
            <person name="Karsi A."/>
            <person name="Gillaspy A.F."/>
            <person name="Dyer D.W."/>
            <person name="Benton N.R."/>
            <person name="Zaitshik J."/>
            <person name="Vamenta S."/>
            <person name="Banes M.M."/>
            <person name="Gulsoy N."/>
            <person name="Aboko-Cole M."/>
            <person name="Waldbieser G.C."/>
            <person name="Lawrence M.L."/>
        </authorList>
    </citation>
    <scope>NUCLEOTIDE SEQUENCE [LARGE SCALE GENOMIC DNA]</scope>
    <source>
        <strain evidence="5">ATCC 49512 / CIP 103533 / TG 44/87</strain>
    </source>
</reference>
<keyword evidence="1" id="KW-0175">Coiled coil</keyword>
<keyword evidence="3" id="KW-0472">Membrane</keyword>
<feature type="region of interest" description="Disordered" evidence="2">
    <location>
        <begin position="262"/>
        <end position="284"/>
    </location>
</feature>
<organism evidence="4 5">
    <name type="scientific">Flavobacterium columnare (strain ATCC 49512 / CIP 103533 / TG 44/87)</name>
    <dbReference type="NCBI Taxonomy" id="1041826"/>
    <lineage>
        <taxon>Bacteria</taxon>
        <taxon>Pseudomonadati</taxon>
        <taxon>Bacteroidota</taxon>
        <taxon>Flavobacteriia</taxon>
        <taxon>Flavobacteriales</taxon>
        <taxon>Flavobacteriaceae</taxon>
        <taxon>Flavobacterium</taxon>
    </lineage>
</organism>
<dbReference type="STRING" id="1041826.FCOL_12340"/>
<sequence length="284" mass="33361">MCEIITFFTDKNFLQDIFSALIGTGTALIIFYLTINSDKTKEKKILKKETNNRIRNFINLIHSSINHAETTITNLEEMIANYNKDLLEFQLLRFSPNKSFERLDEHLKNESYFQSYSKKYGKENVDTFNRISLIIDYFNMQLIQLWDIIQKSQEFDYQRKLKFKDLSNNILNSVAKLTITENSGITTIDIDTLGTLLVGFHNGMTENSNLNYLYTFNRNALEQVLKRYINNPKVTDLIELIRDSSILFDEIHKQNSKHKDDLESIKSEMSNSLNRYKEETNNLN</sequence>
<keyword evidence="5" id="KW-1185">Reference proteome</keyword>
<evidence type="ECO:0000256" key="1">
    <source>
        <dbReference type="SAM" id="Coils"/>
    </source>
</evidence>
<feature type="compositionally biased region" description="Basic and acidic residues" evidence="2">
    <location>
        <begin position="275"/>
        <end position="284"/>
    </location>
</feature>